<keyword evidence="2 4" id="KW-0479">Metal-binding</keyword>
<feature type="binding site" evidence="6">
    <location>
        <begin position="155"/>
        <end position="157"/>
    </location>
    <ligand>
        <name>substrate</name>
    </ligand>
</feature>
<dbReference type="GO" id="GO:0004035">
    <property type="term" value="F:alkaline phosphatase activity"/>
    <property type="evidence" value="ECO:0007669"/>
    <property type="project" value="InterPro"/>
</dbReference>
<reference evidence="8" key="1">
    <citation type="submission" date="2016-11" db="EMBL/GenBank/DDBJ databases">
        <authorList>
            <person name="Varghese N."/>
            <person name="Submissions S."/>
        </authorList>
    </citation>
    <scope>NUCLEOTIDE SEQUENCE [LARGE SCALE GENOMIC DNA]</scope>
    <source>
        <strain evidence="8">DSM 17659</strain>
    </source>
</reference>
<organism evidence="7 8">
    <name type="scientific">Flavobacterium micromati</name>
    <dbReference type="NCBI Taxonomy" id="229205"/>
    <lineage>
        <taxon>Bacteria</taxon>
        <taxon>Pseudomonadati</taxon>
        <taxon>Bacteroidota</taxon>
        <taxon>Flavobacteriia</taxon>
        <taxon>Flavobacteriales</taxon>
        <taxon>Flavobacteriaceae</taxon>
        <taxon>Flavobacterium</taxon>
    </lineage>
</organism>
<dbReference type="GO" id="GO:0046872">
    <property type="term" value="F:metal ion binding"/>
    <property type="evidence" value="ECO:0007669"/>
    <property type="project" value="UniProtKB-KW"/>
</dbReference>
<name>A0A1M5MIC1_9FLAO</name>
<evidence type="ECO:0000313" key="8">
    <source>
        <dbReference type="Proteomes" id="UP000184020"/>
    </source>
</evidence>
<accession>A0A1M5MIC1</accession>
<dbReference type="InterPro" id="IPR002591">
    <property type="entry name" value="Phosphodiest/P_Trfase"/>
</dbReference>
<dbReference type="PANTHER" id="PTHR10151">
    <property type="entry name" value="ECTONUCLEOTIDE PYROPHOSPHATASE/PHOSPHODIESTERASE"/>
    <property type="match status" value="1"/>
</dbReference>
<dbReference type="PIRSF" id="PIRSF031924">
    <property type="entry name" value="Pi-irrepressible_AP"/>
    <property type="match status" value="1"/>
</dbReference>
<dbReference type="PANTHER" id="PTHR10151:SF120">
    <property type="entry name" value="BIS(5'-ADENOSYL)-TRIPHOSPHATASE"/>
    <property type="match status" value="1"/>
</dbReference>
<dbReference type="InterPro" id="IPR017850">
    <property type="entry name" value="Alkaline_phosphatase_core_sf"/>
</dbReference>
<dbReference type="NCBIfam" id="NF042991">
    <property type="entry name" value="alk_phos_PafA"/>
    <property type="match status" value="1"/>
</dbReference>
<evidence type="ECO:0000313" key="7">
    <source>
        <dbReference type="EMBL" id="SHG77078.1"/>
    </source>
</evidence>
<keyword evidence="3" id="KW-0732">Signal</keyword>
<dbReference type="Pfam" id="PF01663">
    <property type="entry name" value="Phosphodiest"/>
    <property type="match status" value="1"/>
</dbReference>
<feature type="active site" description="Phosphothreonine intermediate" evidence="5">
    <location>
        <position position="72"/>
    </location>
</feature>
<dbReference type="STRING" id="229205.SAMN05444372_109193"/>
<dbReference type="Gene3D" id="3.40.720.10">
    <property type="entry name" value="Alkaline Phosphatase, subunit A"/>
    <property type="match status" value="1"/>
</dbReference>
<dbReference type="RefSeq" id="WP_073020328.1">
    <property type="nucleotide sequence ID" value="NZ_FQWF01000009.1"/>
</dbReference>
<dbReference type="SUPFAM" id="SSF53649">
    <property type="entry name" value="Alkaline phosphatase-like"/>
    <property type="match status" value="1"/>
</dbReference>
<dbReference type="InterPro" id="IPR026263">
    <property type="entry name" value="Alkaline_phosphatase_prok"/>
</dbReference>
<proteinExistence type="predicted"/>
<dbReference type="Proteomes" id="UP000184020">
    <property type="component" value="Unassembled WGS sequence"/>
</dbReference>
<evidence type="ECO:0000256" key="3">
    <source>
        <dbReference type="ARBA" id="ARBA00022729"/>
    </source>
</evidence>
<dbReference type="Gene3D" id="3.30.1360.150">
    <property type="match status" value="1"/>
</dbReference>
<protein>
    <submittedName>
        <fullName evidence="7">Type I phosphodiesterase / nucleotide pyrophosphatase</fullName>
    </submittedName>
</protein>
<evidence type="ECO:0000256" key="5">
    <source>
        <dbReference type="PIRSR" id="PIRSR031924-50"/>
    </source>
</evidence>
<dbReference type="CDD" id="cd16016">
    <property type="entry name" value="AP-SPAP"/>
    <property type="match status" value="1"/>
</dbReference>
<evidence type="ECO:0000256" key="6">
    <source>
        <dbReference type="PIRSR" id="PIRSR031924-51"/>
    </source>
</evidence>
<dbReference type="AlphaFoldDB" id="A0A1M5MIC1"/>
<evidence type="ECO:0000256" key="1">
    <source>
        <dbReference type="ARBA" id="ARBA00022553"/>
    </source>
</evidence>
<sequence length="538" mass="60810">MKKFIGILAIIISVSLQAQQRPKLVVGIVVDQMKMEYLYRFSDDYTANGFKRLMNDGYTFHNMHYNYMPTYTAPGHASIYTGATPSTHGIVGNEWFNKATGKDVYCTDDIDVKVVGNGSEKEGAMSPKNLLSSTITDELRMATNFKGKVIGMSIKDRGAILPAGHFANWAFWYSKTGAFISSTFYGTELPKWVNDFNQEKKYLKYIDKGWDLLKPAATYNESLADDNPYEGKINKAKPPVFPYDLNAIYKDKGADVLRTTPFGNDLLAELAIKAIEKEELGKDDITDFLTVSFSSTDYVGHTFGPRSMELQDTYLRLDQTIAEFLTYLDKTVGKNNYLLFLTADHAGAENVNYLKDHKYNVKNIPSKDISTALKKHSTDAYGADLILDYSNFNLFFNRDLIKQKGLELAMVKQSFKDFLMTQEQVKRVYTEEEILVSSGGDYFLSFIAKGYDPKQNGDLVILDKSGYMQYYDTGTSHGSPNSYDTHVPLLFYGWQVPKGELHAKRYITQIAPTLSQILKIPFPNGTEAEILETLFDKK</sequence>
<gene>
    <name evidence="7" type="ORF">SAMN05444372_109193</name>
</gene>
<dbReference type="EMBL" id="FQWF01000009">
    <property type="protein sequence ID" value="SHG77078.1"/>
    <property type="molecule type" value="Genomic_DNA"/>
</dbReference>
<feature type="binding site" evidence="6">
    <location>
        <position position="93"/>
    </location>
    <ligand>
        <name>substrate</name>
    </ligand>
</feature>
<keyword evidence="8" id="KW-1185">Reference proteome</keyword>
<keyword evidence="1 5" id="KW-0597">Phosphoprotein</keyword>
<dbReference type="OrthoDB" id="9766127at2"/>
<evidence type="ECO:0000256" key="4">
    <source>
        <dbReference type="PIRNR" id="PIRNR031924"/>
    </source>
</evidence>
<evidence type="ECO:0000256" key="2">
    <source>
        <dbReference type="ARBA" id="ARBA00022723"/>
    </source>
</evidence>